<accession>A0A2S0KKK0</accession>
<dbReference type="SUPFAM" id="SSF54637">
    <property type="entry name" value="Thioesterase/thiol ester dehydrase-isomerase"/>
    <property type="match status" value="1"/>
</dbReference>
<dbReference type="OrthoDB" id="9799036at2"/>
<dbReference type="InterPro" id="IPR050563">
    <property type="entry name" value="4-hydroxybenzoyl-CoA_TE"/>
</dbReference>
<protein>
    <recommendedName>
        <fullName evidence="3">Thioesterase</fullName>
    </recommendedName>
</protein>
<dbReference type="Pfam" id="PF13279">
    <property type="entry name" value="4HBT_2"/>
    <property type="match status" value="1"/>
</dbReference>
<dbReference type="InterPro" id="IPR029069">
    <property type="entry name" value="HotDog_dom_sf"/>
</dbReference>
<reference evidence="1 2" key="1">
    <citation type="submission" date="2018-03" db="EMBL/GenBank/DDBJ databases">
        <title>Characteristics and genome of n-alkane degrading marine bacteria Gordonia iterans isolated from crude oil contaminated in Tae-an, South Korea.</title>
        <authorList>
            <person name="Lee S.-S."/>
            <person name="Kim H."/>
        </authorList>
    </citation>
    <scope>NUCLEOTIDE SEQUENCE [LARGE SCALE GENOMIC DNA]</scope>
    <source>
        <strain evidence="1 2">Co17</strain>
    </source>
</reference>
<dbReference type="PANTHER" id="PTHR31793">
    <property type="entry name" value="4-HYDROXYBENZOYL-COA THIOESTERASE FAMILY MEMBER"/>
    <property type="match status" value="1"/>
</dbReference>
<dbReference type="PANTHER" id="PTHR31793:SF24">
    <property type="entry name" value="LONG-CHAIN ACYL-COA THIOESTERASE FADM"/>
    <property type="match status" value="1"/>
</dbReference>
<evidence type="ECO:0000313" key="1">
    <source>
        <dbReference type="EMBL" id="AVM02199.1"/>
    </source>
</evidence>
<dbReference type="EMBL" id="CP027433">
    <property type="protein sequence ID" value="AVM02199.1"/>
    <property type="molecule type" value="Genomic_DNA"/>
</dbReference>
<dbReference type="KEGG" id="git:C6V83_11655"/>
<name>A0A2S0KKK0_9ACTN</name>
<gene>
    <name evidence="1" type="ORF">C6V83_11655</name>
</gene>
<dbReference type="Gene3D" id="3.10.129.10">
    <property type="entry name" value="Hotdog Thioesterase"/>
    <property type="match status" value="1"/>
</dbReference>
<dbReference type="AlphaFoldDB" id="A0A2S0KKK0"/>
<sequence length="128" mass="14178">MDSLGHVNNVQFARLFEEARVRAMNDWFGGDRGDGIGMVVAHQEIEFAAPLYYSPEPVRCEIWVSRIGEKSFDFAYRLTAADGTVGAIGETTLTVLDLESGRPTPLLANSRDVIAGHLGEPAPFRRRR</sequence>
<evidence type="ECO:0008006" key="3">
    <source>
        <dbReference type="Google" id="ProtNLM"/>
    </source>
</evidence>
<organism evidence="1 2">
    <name type="scientific">Gordonia iterans</name>
    <dbReference type="NCBI Taxonomy" id="1004901"/>
    <lineage>
        <taxon>Bacteria</taxon>
        <taxon>Bacillati</taxon>
        <taxon>Actinomycetota</taxon>
        <taxon>Actinomycetes</taxon>
        <taxon>Mycobacteriales</taxon>
        <taxon>Gordoniaceae</taxon>
        <taxon>Gordonia</taxon>
    </lineage>
</organism>
<dbReference type="Proteomes" id="UP000239814">
    <property type="component" value="Chromosome"/>
</dbReference>
<evidence type="ECO:0000313" key="2">
    <source>
        <dbReference type="Proteomes" id="UP000239814"/>
    </source>
</evidence>
<dbReference type="CDD" id="cd00586">
    <property type="entry name" value="4HBT"/>
    <property type="match status" value="1"/>
</dbReference>
<proteinExistence type="predicted"/>
<dbReference type="GO" id="GO:0047617">
    <property type="term" value="F:fatty acyl-CoA hydrolase activity"/>
    <property type="evidence" value="ECO:0007669"/>
    <property type="project" value="TreeGrafter"/>
</dbReference>
<keyword evidence="2" id="KW-1185">Reference proteome</keyword>